<protein>
    <submittedName>
        <fullName evidence="9">C2H2-type domain-containing protein</fullName>
    </submittedName>
</protein>
<dbReference type="WBParaSite" id="EVEC_0001199701-mRNA-1">
    <property type="protein sequence ID" value="EVEC_0001199701-mRNA-1"/>
    <property type="gene ID" value="EVEC_0001199701"/>
</dbReference>
<dbReference type="InterPro" id="IPR013087">
    <property type="entry name" value="Znf_C2H2_type"/>
</dbReference>
<dbReference type="PROSITE" id="PS50157">
    <property type="entry name" value="ZINC_FINGER_C2H2_2"/>
    <property type="match status" value="1"/>
</dbReference>
<keyword evidence="5" id="KW-0863">Zinc-finger</keyword>
<dbReference type="GO" id="GO:0000978">
    <property type="term" value="F:RNA polymerase II cis-regulatory region sequence-specific DNA binding"/>
    <property type="evidence" value="ECO:0007669"/>
    <property type="project" value="TreeGrafter"/>
</dbReference>
<evidence type="ECO:0000313" key="9">
    <source>
        <dbReference type="WBParaSite" id="EVEC_0001199701-mRNA-1"/>
    </source>
</evidence>
<dbReference type="GO" id="GO:0005634">
    <property type="term" value="C:nucleus"/>
    <property type="evidence" value="ECO:0007669"/>
    <property type="project" value="UniProtKB-SubCell"/>
</dbReference>
<sequence length="197" mass="21853">MLTNLRSHKNQLINRIVEVPVEGTYRQVGSVVIVDESGEIDFEKAATQPVELLPQESEPISATIVIMNNFSICKGEPSRDETLQFSLQSMASSSTTFEQLLQQSFGSSSDIDMNQVLQHVSMNFLNGIGDFSSSVNDTEINSCSNASSSAALMSTALTVRNSSKTLKCPKCNWHYKYQETLEIHMKEKHSDNEASKH</sequence>
<keyword evidence="2" id="KW-0479">Metal-binding</keyword>
<accession>A0A0N4VM46</accession>
<evidence type="ECO:0000256" key="3">
    <source>
        <dbReference type="ARBA" id="ARBA00022737"/>
    </source>
</evidence>
<dbReference type="InterPro" id="IPR051968">
    <property type="entry name" value="ZnFinger_Homeobox_TR"/>
</dbReference>
<dbReference type="PANTHER" id="PTHR45891:SF3">
    <property type="entry name" value="ZINC FINGER PROTEIN 2"/>
    <property type="match status" value="1"/>
</dbReference>
<comment type="subcellular location">
    <subcellularLocation>
        <location evidence="1">Nucleus</location>
    </subcellularLocation>
</comment>
<dbReference type="OrthoDB" id="6417226at2759"/>
<keyword evidence="8" id="KW-1185">Reference proteome</keyword>
<dbReference type="Proteomes" id="UP000274131">
    <property type="component" value="Unassembled WGS sequence"/>
</dbReference>
<dbReference type="SMART" id="SM00355">
    <property type="entry name" value="ZnF_C2H2"/>
    <property type="match status" value="1"/>
</dbReference>
<keyword evidence="4" id="KW-0862">Zinc</keyword>
<dbReference type="PANTHER" id="PTHR45891">
    <property type="entry name" value="ZINC FINGER HOMEOBOX PROTEIN"/>
    <property type="match status" value="1"/>
</dbReference>
<reference evidence="9" key="1">
    <citation type="submission" date="2017-02" db="UniProtKB">
        <authorList>
            <consortium name="WormBaseParasite"/>
        </authorList>
    </citation>
    <scope>IDENTIFICATION</scope>
</reference>
<name>A0A0N4VM46_ENTVE</name>
<dbReference type="STRING" id="51028.A0A0N4VM46"/>
<dbReference type="GO" id="GO:0008270">
    <property type="term" value="F:zinc ion binding"/>
    <property type="evidence" value="ECO:0007669"/>
    <property type="project" value="UniProtKB-KW"/>
</dbReference>
<dbReference type="AlphaFoldDB" id="A0A0N4VM46"/>
<evidence type="ECO:0000256" key="1">
    <source>
        <dbReference type="ARBA" id="ARBA00004123"/>
    </source>
</evidence>
<dbReference type="GO" id="GO:0000981">
    <property type="term" value="F:DNA-binding transcription factor activity, RNA polymerase II-specific"/>
    <property type="evidence" value="ECO:0007669"/>
    <property type="project" value="TreeGrafter"/>
</dbReference>
<feature type="domain" description="C2H2-type" evidence="6">
    <location>
        <begin position="166"/>
        <end position="194"/>
    </location>
</feature>
<proteinExistence type="predicted"/>
<dbReference type="EMBL" id="UXUI01011759">
    <property type="protein sequence ID" value="VDD96491.1"/>
    <property type="molecule type" value="Genomic_DNA"/>
</dbReference>
<evidence type="ECO:0000259" key="6">
    <source>
        <dbReference type="PROSITE" id="PS50157"/>
    </source>
</evidence>
<organism evidence="9">
    <name type="scientific">Enterobius vermicularis</name>
    <name type="common">Human pinworm</name>
    <dbReference type="NCBI Taxonomy" id="51028"/>
    <lineage>
        <taxon>Eukaryota</taxon>
        <taxon>Metazoa</taxon>
        <taxon>Ecdysozoa</taxon>
        <taxon>Nematoda</taxon>
        <taxon>Chromadorea</taxon>
        <taxon>Rhabditida</taxon>
        <taxon>Spirurina</taxon>
        <taxon>Oxyuridomorpha</taxon>
        <taxon>Oxyuroidea</taxon>
        <taxon>Oxyuridae</taxon>
        <taxon>Enterobius</taxon>
    </lineage>
</organism>
<dbReference type="PROSITE" id="PS00028">
    <property type="entry name" value="ZINC_FINGER_C2H2_1"/>
    <property type="match status" value="1"/>
</dbReference>
<evidence type="ECO:0000313" key="8">
    <source>
        <dbReference type="Proteomes" id="UP000274131"/>
    </source>
</evidence>
<evidence type="ECO:0000313" key="7">
    <source>
        <dbReference type="EMBL" id="VDD96491.1"/>
    </source>
</evidence>
<evidence type="ECO:0000256" key="5">
    <source>
        <dbReference type="PROSITE-ProRule" id="PRU00042"/>
    </source>
</evidence>
<evidence type="ECO:0000256" key="4">
    <source>
        <dbReference type="ARBA" id="ARBA00022833"/>
    </source>
</evidence>
<reference evidence="7 8" key="2">
    <citation type="submission" date="2018-10" db="EMBL/GenBank/DDBJ databases">
        <authorList>
            <consortium name="Pathogen Informatics"/>
        </authorList>
    </citation>
    <scope>NUCLEOTIDE SEQUENCE [LARGE SCALE GENOMIC DNA]</scope>
</reference>
<keyword evidence="3" id="KW-0677">Repeat</keyword>
<gene>
    <name evidence="7" type="ORF">EVEC_LOCUS11242</name>
</gene>
<evidence type="ECO:0000256" key="2">
    <source>
        <dbReference type="ARBA" id="ARBA00022723"/>
    </source>
</evidence>